<dbReference type="AlphaFoldDB" id="A0A067C410"/>
<proteinExistence type="predicted"/>
<gene>
    <name evidence="3" type="ORF">SPRG_09477</name>
</gene>
<feature type="domain" description="PDZ" evidence="2">
    <location>
        <begin position="848"/>
        <end position="921"/>
    </location>
</feature>
<evidence type="ECO:0000259" key="2">
    <source>
        <dbReference type="PROSITE" id="PS50106"/>
    </source>
</evidence>
<evidence type="ECO:0000313" key="3">
    <source>
        <dbReference type="EMBL" id="KDO25228.1"/>
    </source>
</evidence>
<name>A0A067C410_SAPPC</name>
<accession>A0A067C410</accession>
<dbReference type="KEGG" id="spar:SPRG_09477"/>
<evidence type="ECO:0000256" key="1">
    <source>
        <dbReference type="SAM" id="MobiDB-lite"/>
    </source>
</evidence>
<feature type="region of interest" description="Disordered" evidence="1">
    <location>
        <begin position="247"/>
        <end position="298"/>
    </location>
</feature>
<dbReference type="InterPro" id="IPR001478">
    <property type="entry name" value="PDZ"/>
</dbReference>
<dbReference type="VEuPathDB" id="FungiDB:SPRG_09477"/>
<dbReference type="GeneID" id="24131637"/>
<dbReference type="InterPro" id="IPR051342">
    <property type="entry name" value="PDZ_scaffold"/>
</dbReference>
<sequence length="986" mass="105626">MELRVADAPPSPAALQKLQRKSVFRRQSIQDVSLSSERLLLQHELAQMMQVEVPWGAGPLGLTLVSENGRTVVKASTCVEVNAGDVLLAVNGHSVLQRDYASVMQLLRSVPRPASLTFARSSTQGVDDSESSLLASDEVYQTLVSLLADAHDRDVTSSIMSIASGDSSLSSLAYCRCPHCSTETALEASLTSSEATLEVATMTSLEDQLSSFVMTESTDVATMTTTSLAGSPRPKAPPARWQNLFNIRPSAKSPQDSTSIERPPSSTPNPPTPLSSSTTAVVAQQPTRSASAEKGAPSTQPLYLPVHYHVAGVVSPPAAASALTPLPPAPTVIAPVAAAQPLGFGNFVDFVISGFTGGGHTSAPAAKKPKTKTPKDPAPAVTGYYKVRWRQGTLGLTLKHVDARLLVTQVGTPPADLASKFAVGDELVAINGFETARIGYQQSIHFLQTLPKPIRLEFLRASAASDASRHVARKGRCSKFVSTSQHSCSIPKSRPSEPMTRLSNLFDYGKRRASLDDLAPAPAIDVKAQVEPNESEKRHPALENALLLRTSISIASTTSTDSARSNMAYITYMAKWNDKSLGLLIKNHRNKSIVKGKTEAADAKCNPDLRQIQHGDELIGINEHSTIDIGFEATMALLKNIVKPAILSFRRQIREVHSNNDDSFTSNAASLRLTDVPMAATSVEYAMTPPPPTPPVATSVSIPSNATTLPSKFRSGPEVPQPTAADFIDTAPPMTRTKFHGIDAVPEPYWSDGLRDDYNDDDDGARDSLFDYDPQQYAMISSNRSSLPPLSTCRATHVKTGESVVPMLMSSQSYDVDDDASACKSEFIPLSMDHRDGAHVFTLVQWYGEPLGIALHKNSANQLAVLFCTGEGIAAAVSCISVGDVLVSIAEVPMKRFTLPACIDFLQAAQKPVSLLFQRLEHIAGDGCAKSAQPQVSRYDLAACIENTSSCSVRKVPLRLRLSGTVTMSGACNSSTTTSRRLPCLS</sequence>
<dbReference type="PANTHER" id="PTHR19964:SF92">
    <property type="entry name" value="PATJ HOMOLOG"/>
    <property type="match status" value="1"/>
</dbReference>
<dbReference type="PROSITE" id="PS50106">
    <property type="entry name" value="PDZ"/>
    <property type="match status" value="3"/>
</dbReference>
<dbReference type="Gene3D" id="2.30.42.10">
    <property type="match status" value="1"/>
</dbReference>
<organism evidence="3 4">
    <name type="scientific">Saprolegnia parasitica (strain CBS 223.65)</name>
    <dbReference type="NCBI Taxonomy" id="695850"/>
    <lineage>
        <taxon>Eukaryota</taxon>
        <taxon>Sar</taxon>
        <taxon>Stramenopiles</taxon>
        <taxon>Oomycota</taxon>
        <taxon>Saprolegniomycetes</taxon>
        <taxon>Saprolegniales</taxon>
        <taxon>Saprolegniaceae</taxon>
        <taxon>Saprolegnia</taxon>
    </lineage>
</organism>
<dbReference type="RefSeq" id="XP_012204065.1">
    <property type="nucleotide sequence ID" value="XM_012348675.1"/>
</dbReference>
<feature type="region of interest" description="Disordered" evidence="1">
    <location>
        <begin position="709"/>
        <end position="731"/>
    </location>
</feature>
<evidence type="ECO:0000313" key="4">
    <source>
        <dbReference type="Proteomes" id="UP000030745"/>
    </source>
</evidence>
<dbReference type="OrthoDB" id="65789at2759"/>
<dbReference type="PANTHER" id="PTHR19964">
    <property type="entry name" value="MULTIPLE PDZ DOMAIN PROTEIN"/>
    <property type="match status" value="1"/>
</dbReference>
<dbReference type="Proteomes" id="UP000030745">
    <property type="component" value="Unassembled WGS sequence"/>
</dbReference>
<reference evidence="3 4" key="1">
    <citation type="journal article" date="2013" name="PLoS Genet.">
        <title>Distinctive expansion of potential virulence genes in the genome of the oomycete fish pathogen Saprolegnia parasitica.</title>
        <authorList>
            <person name="Jiang R.H."/>
            <person name="de Bruijn I."/>
            <person name="Haas B.J."/>
            <person name="Belmonte R."/>
            <person name="Lobach L."/>
            <person name="Christie J."/>
            <person name="van den Ackerveken G."/>
            <person name="Bottin A."/>
            <person name="Bulone V."/>
            <person name="Diaz-Moreno S.M."/>
            <person name="Dumas B."/>
            <person name="Fan L."/>
            <person name="Gaulin E."/>
            <person name="Govers F."/>
            <person name="Grenville-Briggs L.J."/>
            <person name="Horner N.R."/>
            <person name="Levin J.Z."/>
            <person name="Mammella M."/>
            <person name="Meijer H.J."/>
            <person name="Morris P."/>
            <person name="Nusbaum C."/>
            <person name="Oome S."/>
            <person name="Phillips A.J."/>
            <person name="van Rooyen D."/>
            <person name="Rzeszutek E."/>
            <person name="Saraiva M."/>
            <person name="Secombes C.J."/>
            <person name="Seidl M.F."/>
            <person name="Snel B."/>
            <person name="Stassen J.H."/>
            <person name="Sykes S."/>
            <person name="Tripathy S."/>
            <person name="van den Berg H."/>
            <person name="Vega-Arreguin J.C."/>
            <person name="Wawra S."/>
            <person name="Young S.K."/>
            <person name="Zeng Q."/>
            <person name="Dieguez-Uribeondo J."/>
            <person name="Russ C."/>
            <person name="Tyler B.M."/>
            <person name="van West P."/>
        </authorList>
    </citation>
    <scope>NUCLEOTIDE SEQUENCE [LARGE SCALE GENOMIC DNA]</scope>
    <source>
        <strain evidence="3 4">CBS 223.65</strain>
    </source>
</reference>
<keyword evidence="4" id="KW-1185">Reference proteome</keyword>
<feature type="domain" description="PDZ" evidence="2">
    <location>
        <begin position="58"/>
        <end position="122"/>
    </location>
</feature>
<feature type="compositionally biased region" description="Polar residues" evidence="1">
    <location>
        <begin position="280"/>
        <end position="290"/>
    </location>
</feature>
<dbReference type="SMART" id="SM00228">
    <property type="entry name" value="PDZ"/>
    <property type="match status" value="3"/>
</dbReference>
<feature type="domain" description="PDZ" evidence="2">
    <location>
        <begin position="391"/>
        <end position="462"/>
    </location>
</feature>
<protein>
    <recommendedName>
        <fullName evidence="2">PDZ domain-containing protein</fullName>
    </recommendedName>
</protein>
<dbReference type="EMBL" id="KK583234">
    <property type="protein sequence ID" value="KDO25228.1"/>
    <property type="molecule type" value="Genomic_DNA"/>
</dbReference>
<feature type="region of interest" description="Disordered" evidence="1">
    <location>
        <begin position="359"/>
        <end position="379"/>
    </location>
</feature>
<dbReference type="SUPFAM" id="SSF50156">
    <property type="entry name" value="PDZ domain-like"/>
    <property type="match status" value="3"/>
</dbReference>
<dbReference type="CDD" id="cd00136">
    <property type="entry name" value="PDZ_canonical"/>
    <property type="match status" value="1"/>
</dbReference>
<dbReference type="InterPro" id="IPR036034">
    <property type="entry name" value="PDZ_sf"/>
</dbReference>